<proteinExistence type="inferred from homology"/>
<gene>
    <name evidence="3" type="ORF">DUE52_03235</name>
</gene>
<dbReference type="PANTHER" id="PTHR43569">
    <property type="entry name" value="AMIDOHYDROLASE"/>
    <property type="match status" value="1"/>
</dbReference>
<keyword evidence="4" id="KW-1185">Reference proteome</keyword>
<accession>A0A368JX65</accession>
<dbReference type="InterPro" id="IPR032466">
    <property type="entry name" value="Metal_Hydrolase"/>
</dbReference>
<dbReference type="AlphaFoldDB" id="A0A368JX65"/>
<sequence length="320" mass="36106">MNRRNFLALTVGASAATGLSPSDRKEDAAIPVIDTHIHLFDTDRSQGVPWPTQKDGILYKPALPDRYRKIAVPLGIVGAIVVEASPWLEDNQWVLDVAATDKIIVGTVGNLEPGKPDFRHQLERFQRNPLFRGIRYGNLWEHDLSRQLANPRFVSDLRFLAQAGLVLDTANPNPALLTAIVRVTDLVPDLRVIIDHLPQMTPPEAAAVRKTSEADLQALGKRPQVYVKISEVLRRVDGTIPQTLPFYRARLDEFFGLFGEDRLLYGSDWPNSDQWLPFHVGLGLVREYFNTKGQTVAEKYFWKNSIAAYHWQKRDPSQPG</sequence>
<dbReference type="Proteomes" id="UP000253383">
    <property type="component" value="Unassembled WGS sequence"/>
</dbReference>
<dbReference type="OrthoDB" id="5450317at2"/>
<reference evidence="3 4" key="1">
    <citation type="submission" date="2018-07" db="EMBL/GenBank/DDBJ databases">
        <title>Genome analysis of Larkinella rosea.</title>
        <authorList>
            <person name="Zhou Z."/>
            <person name="Wang G."/>
        </authorList>
    </citation>
    <scope>NUCLEOTIDE SEQUENCE [LARGE SCALE GENOMIC DNA]</scope>
    <source>
        <strain evidence="4">zzj9</strain>
    </source>
</reference>
<dbReference type="Pfam" id="PF04909">
    <property type="entry name" value="Amidohydro_2"/>
    <property type="match status" value="1"/>
</dbReference>
<dbReference type="EMBL" id="QOWE01000002">
    <property type="protein sequence ID" value="RCR71274.1"/>
    <property type="molecule type" value="Genomic_DNA"/>
</dbReference>
<evidence type="ECO:0000313" key="4">
    <source>
        <dbReference type="Proteomes" id="UP000253383"/>
    </source>
</evidence>
<dbReference type="Gene3D" id="3.20.20.140">
    <property type="entry name" value="Metal-dependent hydrolases"/>
    <property type="match status" value="1"/>
</dbReference>
<evidence type="ECO:0000313" key="3">
    <source>
        <dbReference type="EMBL" id="RCR71274.1"/>
    </source>
</evidence>
<evidence type="ECO:0000259" key="2">
    <source>
        <dbReference type="Pfam" id="PF04909"/>
    </source>
</evidence>
<comment type="caution">
    <text evidence="3">The sequence shown here is derived from an EMBL/GenBank/DDBJ whole genome shotgun (WGS) entry which is preliminary data.</text>
</comment>
<name>A0A368JX65_9BACT</name>
<dbReference type="InterPro" id="IPR052350">
    <property type="entry name" value="Metallo-dep_Lactonases"/>
</dbReference>
<organism evidence="3 4">
    <name type="scientific">Larkinella punicea</name>
    <dbReference type="NCBI Taxonomy" id="2315727"/>
    <lineage>
        <taxon>Bacteria</taxon>
        <taxon>Pseudomonadati</taxon>
        <taxon>Bacteroidota</taxon>
        <taxon>Cytophagia</taxon>
        <taxon>Cytophagales</taxon>
        <taxon>Spirosomataceae</taxon>
        <taxon>Larkinella</taxon>
    </lineage>
</organism>
<dbReference type="SUPFAM" id="SSF51556">
    <property type="entry name" value="Metallo-dependent hydrolases"/>
    <property type="match status" value="1"/>
</dbReference>
<evidence type="ECO:0000256" key="1">
    <source>
        <dbReference type="ARBA" id="ARBA00038310"/>
    </source>
</evidence>
<dbReference type="InterPro" id="IPR006680">
    <property type="entry name" value="Amidohydro-rel"/>
</dbReference>
<dbReference type="GO" id="GO:0016787">
    <property type="term" value="F:hydrolase activity"/>
    <property type="evidence" value="ECO:0007669"/>
    <property type="project" value="UniProtKB-KW"/>
</dbReference>
<dbReference type="PANTHER" id="PTHR43569:SF2">
    <property type="entry name" value="AMIDOHYDROLASE-RELATED DOMAIN-CONTAINING PROTEIN"/>
    <property type="match status" value="1"/>
</dbReference>
<comment type="similarity">
    <text evidence="1">Belongs to the metallo-dependent hydrolases superfamily.</text>
</comment>
<dbReference type="RefSeq" id="WP_114404512.1">
    <property type="nucleotide sequence ID" value="NZ_QOWE01000002.1"/>
</dbReference>
<keyword evidence="3" id="KW-0378">Hydrolase</keyword>
<protein>
    <submittedName>
        <fullName evidence="3">Amidohydrolase</fullName>
    </submittedName>
</protein>
<feature type="domain" description="Amidohydrolase-related" evidence="2">
    <location>
        <begin position="33"/>
        <end position="310"/>
    </location>
</feature>